<dbReference type="GO" id="GO:0004454">
    <property type="term" value="F:ketohexokinase activity"/>
    <property type="evidence" value="ECO:0007669"/>
    <property type="project" value="InterPro"/>
</dbReference>
<dbReference type="PANTHER" id="PTHR42774">
    <property type="entry name" value="PHOSPHOTRANSFERASE SYSTEM TRANSPORT PROTEIN"/>
    <property type="match status" value="1"/>
</dbReference>
<evidence type="ECO:0000256" key="1">
    <source>
        <dbReference type="SAM" id="MobiDB-lite"/>
    </source>
</evidence>
<dbReference type="CDD" id="cd01939">
    <property type="entry name" value="Ketohexokinase"/>
    <property type="match status" value="1"/>
</dbReference>
<keyword evidence="3" id="KW-1185">Reference proteome</keyword>
<dbReference type="Gene3D" id="3.40.1190.20">
    <property type="match status" value="1"/>
</dbReference>
<dbReference type="SUPFAM" id="SSF53613">
    <property type="entry name" value="Ribokinase-like"/>
    <property type="match status" value="1"/>
</dbReference>
<sequence>MLSLGNPSHKNILNFFDIFVNTQSYLAGVKIQKSSKMKKQIVKEFITVKRVLHLPSDPPPPPPPPQRHVLAVGSCTLDMIIIVDKPLVPGQVQRTKEGSWRRGGPAANICTVWRRLGLECEFLGVLSSARAFESLLTSFQSQGIDISNCPLTNHRPAHRSIIVQRNADSRTILEFFNANQELTYQQFVGAVDYQKYSWIHFESRNPVEMKRMIMAVIDFNERCPESRIMLSVDLDNMRPATMLMASMVDYVFARKTMMRTYAFMNGREVVWALRDGMRAARARWEKNQPRKMPYLPPDPPAEDSDEKCNGPPNNQPIVIYNNYVEGASCLMADDTYFKVGSQIPPEIVDRVYVNDTFSASVIYALHKVQMRLRDAVEYGTRAAALKLTAIGFDVLRCMPKDLIGCYYA</sequence>
<dbReference type="Proteomes" id="UP001652628">
    <property type="component" value="Chromosome 3"/>
</dbReference>
<organism evidence="3 4">
    <name type="scientific">Drosophila suzukii</name>
    <name type="common">Spotted-wing drosophila fruit fly</name>
    <dbReference type="NCBI Taxonomy" id="28584"/>
    <lineage>
        <taxon>Eukaryota</taxon>
        <taxon>Metazoa</taxon>
        <taxon>Ecdysozoa</taxon>
        <taxon>Arthropoda</taxon>
        <taxon>Hexapoda</taxon>
        <taxon>Insecta</taxon>
        <taxon>Pterygota</taxon>
        <taxon>Neoptera</taxon>
        <taxon>Endopterygota</taxon>
        <taxon>Diptera</taxon>
        <taxon>Brachycera</taxon>
        <taxon>Muscomorpha</taxon>
        <taxon>Ephydroidea</taxon>
        <taxon>Drosophilidae</taxon>
        <taxon>Drosophila</taxon>
        <taxon>Sophophora</taxon>
    </lineage>
</organism>
<dbReference type="GeneID" id="108006219"/>
<dbReference type="InterPro" id="IPR034093">
    <property type="entry name" value="KHK"/>
</dbReference>
<gene>
    <name evidence="4" type="primary">LOC108006219</name>
</gene>
<dbReference type="InterPro" id="IPR029056">
    <property type="entry name" value="Ribokinase-like"/>
</dbReference>
<evidence type="ECO:0000313" key="3">
    <source>
        <dbReference type="Proteomes" id="UP001652628"/>
    </source>
</evidence>
<dbReference type="InterPro" id="IPR052562">
    <property type="entry name" value="Ketohexokinase-related"/>
</dbReference>
<name>A0AB39YZV2_DROSZ</name>
<dbReference type="InterPro" id="IPR011611">
    <property type="entry name" value="PfkB_dom"/>
</dbReference>
<evidence type="ECO:0000259" key="2">
    <source>
        <dbReference type="Pfam" id="PF00294"/>
    </source>
</evidence>
<evidence type="ECO:0000313" key="4">
    <source>
        <dbReference type="RefSeq" id="XP_016925145.3"/>
    </source>
</evidence>
<dbReference type="Pfam" id="PF00294">
    <property type="entry name" value="PfkB"/>
    <property type="match status" value="1"/>
</dbReference>
<reference evidence="4" key="1">
    <citation type="submission" date="2025-08" db="UniProtKB">
        <authorList>
            <consortium name="RefSeq"/>
        </authorList>
    </citation>
    <scope>IDENTIFICATION</scope>
</reference>
<dbReference type="PANTHER" id="PTHR42774:SF3">
    <property type="entry name" value="KETOHEXOKINASE"/>
    <property type="match status" value="1"/>
</dbReference>
<protein>
    <submittedName>
        <fullName evidence="4">Ketohexokinase</fullName>
    </submittedName>
</protein>
<proteinExistence type="predicted"/>
<dbReference type="AlphaFoldDB" id="A0AB39YZV2"/>
<feature type="domain" description="Carbohydrate kinase PfkB" evidence="2">
    <location>
        <begin position="67"/>
        <end position="253"/>
    </location>
</feature>
<dbReference type="FunFam" id="3.40.1190.20:FF:000072">
    <property type="entry name" value="AT09463p"/>
    <property type="match status" value="1"/>
</dbReference>
<dbReference type="RefSeq" id="XP_016925145.3">
    <property type="nucleotide sequence ID" value="XM_017069656.4"/>
</dbReference>
<dbReference type="GO" id="GO:0006000">
    <property type="term" value="P:fructose metabolic process"/>
    <property type="evidence" value="ECO:0007669"/>
    <property type="project" value="InterPro"/>
</dbReference>
<accession>A0AB39YZV2</accession>
<feature type="region of interest" description="Disordered" evidence="1">
    <location>
        <begin position="288"/>
        <end position="311"/>
    </location>
</feature>